<dbReference type="InterPro" id="IPR001789">
    <property type="entry name" value="Sig_transdc_resp-reg_receiver"/>
</dbReference>
<protein>
    <recommendedName>
        <fullName evidence="2">histidine kinase</fullName>
        <ecNumber evidence="2">2.7.13.3</ecNumber>
    </recommendedName>
</protein>
<dbReference type="PROSITE" id="PS50110">
    <property type="entry name" value="RESPONSE_REGULATORY"/>
    <property type="match status" value="1"/>
</dbReference>
<dbReference type="InterPro" id="IPR001610">
    <property type="entry name" value="PAC"/>
</dbReference>
<dbReference type="SMART" id="SM00086">
    <property type="entry name" value="PAC"/>
    <property type="match status" value="3"/>
</dbReference>
<dbReference type="CDD" id="cd00082">
    <property type="entry name" value="HisKA"/>
    <property type="match status" value="1"/>
</dbReference>
<organism evidence="10 11">
    <name type="scientific">Phytopseudomonas argentinensis</name>
    <dbReference type="NCBI Taxonomy" id="289370"/>
    <lineage>
        <taxon>Bacteria</taxon>
        <taxon>Pseudomonadati</taxon>
        <taxon>Pseudomonadota</taxon>
        <taxon>Gammaproteobacteria</taxon>
        <taxon>Pseudomonadales</taxon>
        <taxon>Pseudomonadaceae</taxon>
        <taxon>Phytopseudomonas</taxon>
    </lineage>
</organism>
<dbReference type="OrthoDB" id="6973808at2"/>
<dbReference type="PRINTS" id="PR00344">
    <property type="entry name" value="BCTRLSENSOR"/>
</dbReference>
<evidence type="ECO:0000313" key="11">
    <source>
        <dbReference type="Proteomes" id="UP000183018"/>
    </source>
</evidence>
<dbReference type="EC" id="2.7.13.3" evidence="2"/>
<dbReference type="InterPro" id="IPR036097">
    <property type="entry name" value="HisK_dim/P_sf"/>
</dbReference>
<dbReference type="SUPFAM" id="SSF47384">
    <property type="entry name" value="Homodimeric domain of signal transducing histidine kinase"/>
    <property type="match status" value="1"/>
</dbReference>
<dbReference type="InterPro" id="IPR003594">
    <property type="entry name" value="HATPase_dom"/>
</dbReference>
<accession>A0A1I3I8I5</accession>
<dbReference type="Gene3D" id="3.40.50.2300">
    <property type="match status" value="1"/>
</dbReference>
<feature type="domain" description="PAC" evidence="9">
    <location>
        <begin position="238"/>
        <end position="290"/>
    </location>
</feature>
<gene>
    <name evidence="10" type="ORF">SAMN05216602_1500</name>
</gene>
<dbReference type="PANTHER" id="PTHR43065:SF49">
    <property type="entry name" value="HISTIDINE KINASE"/>
    <property type="match status" value="1"/>
</dbReference>
<keyword evidence="11" id="KW-1185">Reference proteome</keyword>
<dbReference type="Gene3D" id="3.30.450.20">
    <property type="entry name" value="PAS domain"/>
    <property type="match status" value="3"/>
</dbReference>
<dbReference type="Gene3D" id="3.30.565.10">
    <property type="entry name" value="Histidine kinase-like ATPase, C-terminal domain"/>
    <property type="match status" value="1"/>
</dbReference>
<dbReference type="AlphaFoldDB" id="A0A1I3I8I5"/>
<reference evidence="11" key="1">
    <citation type="submission" date="2016-10" db="EMBL/GenBank/DDBJ databases">
        <authorList>
            <person name="Varghese N."/>
            <person name="Submissions S."/>
        </authorList>
    </citation>
    <scope>NUCLEOTIDE SEQUENCE [LARGE SCALE GENOMIC DNA]</scope>
    <source>
        <strain evidence="11">LMG 22563</strain>
    </source>
</reference>
<dbReference type="Proteomes" id="UP000183018">
    <property type="component" value="Unassembled WGS sequence"/>
</dbReference>
<dbReference type="InterPro" id="IPR003661">
    <property type="entry name" value="HisK_dim/P_dom"/>
</dbReference>
<dbReference type="PROSITE" id="PS50109">
    <property type="entry name" value="HIS_KIN"/>
    <property type="match status" value="1"/>
</dbReference>
<feature type="domain" description="PAC" evidence="9">
    <location>
        <begin position="114"/>
        <end position="167"/>
    </location>
</feature>
<name>A0A1I3I8I5_9GAMM</name>
<keyword evidence="6" id="KW-0175">Coiled coil</keyword>
<dbReference type="InterPro" id="IPR011006">
    <property type="entry name" value="CheY-like_superfamily"/>
</dbReference>
<dbReference type="RefSeq" id="WP_074881753.1">
    <property type="nucleotide sequence ID" value="NZ_FORC01000001.1"/>
</dbReference>
<keyword evidence="4 10" id="KW-0418">Kinase</keyword>
<evidence type="ECO:0000256" key="6">
    <source>
        <dbReference type="SAM" id="Coils"/>
    </source>
</evidence>
<keyword evidence="3 5" id="KW-0597">Phosphoprotein</keyword>
<dbReference type="InterPro" id="IPR004358">
    <property type="entry name" value="Sig_transdc_His_kin-like_C"/>
</dbReference>
<evidence type="ECO:0000256" key="2">
    <source>
        <dbReference type="ARBA" id="ARBA00012438"/>
    </source>
</evidence>
<dbReference type="InterPro" id="IPR013656">
    <property type="entry name" value="PAS_4"/>
</dbReference>
<dbReference type="SUPFAM" id="SSF55785">
    <property type="entry name" value="PYP-like sensor domain (PAS domain)"/>
    <property type="match status" value="3"/>
</dbReference>
<evidence type="ECO:0000256" key="4">
    <source>
        <dbReference type="ARBA" id="ARBA00022777"/>
    </source>
</evidence>
<evidence type="ECO:0000259" key="8">
    <source>
        <dbReference type="PROSITE" id="PS50110"/>
    </source>
</evidence>
<dbReference type="Gene3D" id="1.10.287.130">
    <property type="match status" value="1"/>
</dbReference>
<evidence type="ECO:0000313" key="10">
    <source>
        <dbReference type="EMBL" id="SFI44251.1"/>
    </source>
</evidence>
<evidence type="ECO:0000256" key="5">
    <source>
        <dbReference type="PROSITE-ProRule" id="PRU00169"/>
    </source>
</evidence>
<feature type="coiled-coil region" evidence="6">
    <location>
        <begin position="281"/>
        <end position="308"/>
    </location>
</feature>
<dbReference type="STRING" id="289370.SAMN05216602_1500"/>
<sequence>MLGTLEPRAFLIGGGETGELIRNHDWTTSPLGAPATWPRALCSALELMLSSPESMYLVWGAELTFFYNDAYRPILGPRYGDALGQPLAVLWADAWEAVRTHLLTAMQGQAVRFVDVPISMARHGEPEQTWWSYSFSPLRDDAGSIAGVLCFTRETTEHVKATQALRDSEQRLDALVRSSSEVRFYISADWSQLHELNGGDFIPDTQTTNSNWLDEYIPAEAREMVRAEIARAIETGTYHIEHPVNRVDGTIGWAHVRAVPLFDADGTVTSWLGAASDISARKEAEAALKAREAQLRELNATLEQQVVERTAKLRLFRDVIEANAVPICIFDTQCRQIAFNQAHARAMQELYGVVVSGGEILPDLITLQQGQDLRGHMQRALGGESFRVAAEYGQPNGERRSYELAYTPLHDADGQVIGAFHFAHDITEQIRSQLELERTQSALRQAQKLEAVGQLTGGVAHDFNNLLTVIKSSSDLLKRPGLPDQKRLRYIEAISDTVDRASRLTGQLLSFARRQTLRPEVFAVGESLRALTDMLETLNGTRIELALQMPSQPCHVYADANQFDTAIVNMALNARDSLNGVGRIQIRVKPCTQIPSGRMGAAVNGDFVAVSITDNGTGIEPEHLEAIFEPFFTTKELGKGTGLGLSQVFGFAKQSGGEVMVDSVVGEGTTFTLYLPRVAARPSSRAKLAEPQPLDGAHGTRVLVVEDNPDVGSFCLSALLELGYRPTLANNAEQALACLSDAAHHFDVVFSDVVMPGMNGIDLAKAIHRNHPLLPVVLTSGYSEVLAQQGSHGFELLHKPYSVEQLSRILAGAIQRAAARD</sequence>
<evidence type="ECO:0000256" key="3">
    <source>
        <dbReference type="ARBA" id="ARBA00022553"/>
    </source>
</evidence>
<evidence type="ECO:0000259" key="9">
    <source>
        <dbReference type="PROSITE" id="PS50113"/>
    </source>
</evidence>
<comment type="catalytic activity">
    <reaction evidence="1">
        <text>ATP + protein L-histidine = ADP + protein N-phospho-L-histidine.</text>
        <dbReference type="EC" id="2.7.13.3"/>
    </reaction>
</comment>
<feature type="domain" description="Response regulatory" evidence="8">
    <location>
        <begin position="701"/>
        <end position="814"/>
    </location>
</feature>
<dbReference type="InterPro" id="IPR035965">
    <property type="entry name" value="PAS-like_dom_sf"/>
</dbReference>
<dbReference type="PROSITE" id="PS50113">
    <property type="entry name" value="PAC"/>
    <property type="match status" value="3"/>
</dbReference>
<dbReference type="EMBL" id="FORC01000001">
    <property type="protein sequence ID" value="SFI44251.1"/>
    <property type="molecule type" value="Genomic_DNA"/>
</dbReference>
<dbReference type="Pfam" id="PF02518">
    <property type="entry name" value="HATPase_c"/>
    <property type="match status" value="1"/>
</dbReference>
<dbReference type="SMART" id="SM00448">
    <property type="entry name" value="REC"/>
    <property type="match status" value="1"/>
</dbReference>
<feature type="modified residue" description="4-aspartylphosphate" evidence="5">
    <location>
        <position position="752"/>
    </location>
</feature>
<dbReference type="InterPro" id="IPR036890">
    <property type="entry name" value="HATPase_C_sf"/>
</dbReference>
<dbReference type="NCBIfam" id="TIGR00229">
    <property type="entry name" value="sensory_box"/>
    <property type="match status" value="2"/>
</dbReference>
<dbReference type="PANTHER" id="PTHR43065">
    <property type="entry name" value="SENSOR HISTIDINE KINASE"/>
    <property type="match status" value="1"/>
</dbReference>
<keyword evidence="4 10" id="KW-0808">Transferase</keyword>
<evidence type="ECO:0000256" key="1">
    <source>
        <dbReference type="ARBA" id="ARBA00000085"/>
    </source>
</evidence>
<dbReference type="GO" id="GO:0000155">
    <property type="term" value="F:phosphorelay sensor kinase activity"/>
    <property type="evidence" value="ECO:0007669"/>
    <property type="project" value="InterPro"/>
</dbReference>
<dbReference type="Pfam" id="PF00072">
    <property type="entry name" value="Response_reg"/>
    <property type="match status" value="1"/>
</dbReference>
<feature type="domain" description="PAC" evidence="9">
    <location>
        <begin position="386"/>
        <end position="438"/>
    </location>
</feature>
<dbReference type="SMART" id="SM00387">
    <property type="entry name" value="HATPase_c"/>
    <property type="match status" value="1"/>
</dbReference>
<feature type="domain" description="Histidine kinase" evidence="7">
    <location>
        <begin position="458"/>
        <end position="679"/>
    </location>
</feature>
<dbReference type="SMART" id="SM00388">
    <property type="entry name" value="HisKA"/>
    <property type="match status" value="1"/>
</dbReference>
<proteinExistence type="predicted"/>
<dbReference type="SUPFAM" id="SSF55874">
    <property type="entry name" value="ATPase domain of HSP90 chaperone/DNA topoisomerase II/histidine kinase"/>
    <property type="match status" value="1"/>
</dbReference>
<dbReference type="Pfam" id="PF00512">
    <property type="entry name" value="HisKA"/>
    <property type="match status" value="1"/>
</dbReference>
<dbReference type="Pfam" id="PF08448">
    <property type="entry name" value="PAS_4"/>
    <property type="match status" value="3"/>
</dbReference>
<dbReference type="InterPro" id="IPR005467">
    <property type="entry name" value="His_kinase_dom"/>
</dbReference>
<dbReference type="SUPFAM" id="SSF52172">
    <property type="entry name" value="CheY-like"/>
    <property type="match status" value="1"/>
</dbReference>
<evidence type="ECO:0000259" key="7">
    <source>
        <dbReference type="PROSITE" id="PS50109"/>
    </source>
</evidence>
<dbReference type="InterPro" id="IPR000700">
    <property type="entry name" value="PAS-assoc_C"/>
</dbReference>
<dbReference type="InterPro" id="IPR000014">
    <property type="entry name" value="PAS"/>
</dbReference>
<dbReference type="CDD" id="cd00130">
    <property type="entry name" value="PAS"/>
    <property type="match status" value="1"/>
</dbReference>